<dbReference type="InterPro" id="IPR015943">
    <property type="entry name" value="WD40/YVTN_repeat-like_dom_sf"/>
</dbReference>
<dbReference type="Gene3D" id="2.130.10.10">
    <property type="entry name" value="YVTN repeat-like/Quinoprotein amine dehydrogenase"/>
    <property type="match status" value="1"/>
</dbReference>
<feature type="repeat" description="WD" evidence="6">
    <location>
        <begin position="502"/>
        <end position="534"/>
    </location>
</feature>
<dbReference type="SMART" id="SM00668">
    <property type="entry name" value="CTLH"/>
    <property type="match status" value="1"/>
</dbReference>
<dbReference type="OMA" id="GSISCRW"/>
<keyword evidence="2" id="KW-0963">Cytoplasm</keyword>
<dbReference type="PANTHER" id="PTHR22838">
    <property type="entry name" value="WD REPEAT PROTEIN 26-RELATED"/>
    <property type="match status" value="1"/>
</dbReference>
<reference evidence="8" key="2">
    <citation type="submission" date="2021-03" db="UniProtKB">
        <authorList>
            <consortium name="EnsemblPlants"/>
        </authorList>
    </citation>
    <scope>IDENTIFICATION</scope>
</reference>
<dbReference type="InterPro" id="IPR036322">
    <property type="entry name" value="WD40_repeat_dom_sf"/>
</dbReference>
<evidence type="ECO:0000256" key="5">
    <source>
        <dbReference type="ARBA" id="ARBA00065067"/>
    </source>
</evidence>
<dbReference type="PROSITE" id="PS50896">
    <property type="entry name" value="LISH"/>
    <property type="match status" value="1"/>
</dbReference>
<keyword evidence="4" id="KW-0677">Repeat</keyword>
<dbReference type="PROSITE" id="PS50294">
    <property type="entry name" value="WD_REPEATS_REGION"/>
    <property type="match status" value="3"/>
</dbReference>
<dbReference type="Pfam" id="PF00400">
    <property type="entry name" value="WD40"/>
    <property type="match status" value="5"/>
</dbReference>
<accession>A0A803M936</accession>
<keyword evidence="9" id="KW-1185">Reference proteome</keyword>
<feature type="repeat" description="WD" evidence="6">
    <location>
        <begin position="288"/>
        <end position="329"/>
    </location>
</feature>
<dbReference type="PROSITE" id="PS50897">
    <property type="entry name" value="CTLH"/>
    <property type="match status" value="1"/>
</dbReference>
<evidence type="ECO:0000256" key="6">
    <source>
        <dbReference type="PROSITE-ProRule" id="PRU00221"/>
    </source>
</evidence>
<dbReference type="EnsemblPlants" id="AUR62025412-RA">
    <property type="protein sequence ID" value="AUR62025412-RA:cds"/>
    <property type="gene ID" value="AUR62025412"/>
</dbReference>
<evidence type="ECO:0000313" key="8">
    <source>
        <dbReference type="EnsemblPlants" id="AUR62025412-RA:cds"/>
    </source>
</evidence>
<evidence type="ECO:0000256" key="4">
    <source>
        <dbReference type="ARBA" id="ARBA00022737"/>
    </source>
</evidence>
<dbReference type="FunFam" id="2.130.10.10:FF:000087">
    <property type="entry name" value="WD repeat-containing protein 26 homolog"/>
    <property type="match status" value="1"/>
</dbReference>
<evidence type="ECO:0000313" key="9">
    <source>
        <dbReference type="Proteomes" id="UP000596660"/>
    </source>
</evidence>
<dbReference type="CDD" id="cd00200">
    <property type="entry name" value="WD40"/>
    <property type="match status" value="1"/>
</dbReference>
<dbReference type="PROSITE" id="PS50082">
    <property type="entry name" value="WD_REPEATS_2"/>
    <property type="match status" value="3"/>
</dbReference>
<comment type="subcellular location">
    <subcellularLocation>
        <location evidence="1">Cytoplasm</location>
    </subcellularLocation>
</comment>
<dbReference type="InterPro" id="IPR006595">
    <property type="entry name" value="CTLH_C"/>
</dbReference>
<evidence type="ECO:0000256" key="1">
    <source>
        <dbReference type="ARBA" id="ARBA00004496"/>
    </source>
</evidence>
<dbReference type="PANTHER" id="PTHR22838:SF23">
    <property type="entry name" value="WD REPEAT-CONTAINING PROTEIN WDS HOMOLOG"/>
    <property type="match status" value="1"/>
</dbReference>
<dbReference type="Proteomes" id="UP000596660">
    <property type="component" value="Unplaced"/>
</dbReference>
<dbReference type="Pfam" id="PF23627">
    <property type="entry name" value="LisH_WDR26"/>
    <property type="match status" value="1"/>
</dbReference>
<organism evidence="8 9">
    <name type="scientific">Chenopodium quinoa</name>
    <name type="common">Quinoa</name>
    <dbReference type="NCBI Taxonomy" id="63459"/>
    <lineage>
        <taxon>Eukaryota</taxon>
        <taxon>Viridiplantae</taxon>
        <taxon>Streptophyta</taxon>
        <taxon>Embryophyta</taxon>
        <taxon>Tracheophyta</taxon>
        <taxon>Spermatophyta</taxon>
        <taxon>Magnoliopsida</taxon>
        <taxon>eudicotyledons</taxon>
        <taxon>Gunneridae</taxon>
        <taxon>Pentapetalae</taxon>
        <taxon>Caryophyllales</taxon>
        <taxon>Chenopodiaceae</taxon>
        <taxon>Chenopodioideae</taxon>
        <taxon>Atripliceae</taxon>
        <taxon>Chenopodium</taxon>
    </lineage>
</organism>
<dbReference type="SMART" id="SM00320">
    <property type="entry name" value="WD40"/>
    <property type="match status" value="7"/>
</dbReference>
<dbReference type="InterPro" id="IPR051350">
    <property type="entry name" value="WD_repeat-ST_regulator"/>
</dbReference>
<name>A0A803M936_CHEQI</name>
<dbReference type="InterPro" id="IPR001680">
    <property type="entry name" value="WD40_rpt"/>
</dbReference>
<evidence type="ECO:0000259" key="7">
    <source>
        <dbReference type="PROSITE" id="PS50897"/>
    </source>
</evidence>
<comment type="subunit">
    <text evidence="5">Interacts with RANBPM.</text>
</comment>
<dbReference type="GO" id="GO:0005737">
    <property type="term" value="C:cytoplasm"/>
    <property type="evidence" value="ECO:0007669"/>
    <property type="project" value="UniProtKB-SubCell"/>
</dbReference>
<keyword evidence="3 6" id="KW-0853">WD repeat</keyword>
<feature type="domain" description="CTLH" evidence="7">
    <location>
        <begin position="74"/>
        <end position="131"/>
    </location>
</feature>
<dbReference type="SUPFAM" id="SSF50978">
    <property type="entry name" value="WD40 repeat-like"/>
    <property type="match status" value="1"/>
</dbReference>
<proteinExistence type="predicted"/>
<dbReference type="InterPro" id="IPR006594">
    <property type="entry name" value="LisH"/>
</dbReference>
<reference evidence="8" key="1">
    <citation type="journal article" date="2017" name="Nature">
        <title>The genome of Chenopodium quinoa.</title>
        <authorList>
            <person name="Jarvis D.E."/>
            <person name="Ho Y.S."/>
            <person name="Lightfoot D.J."/>
            <person name="Schmoeckel S.M."/>
            <person name="Li B."/>
            <person name="Borm T.J.A."/>
            <person name="Ohyanagi H."/>
            <person name="Mineta K."/>
            <person name="Michell C.T."/>
            <person name="Saber N."/>
            <person name="Kharbatia N.M."/>
            <person name="Rupper R.R."/>
            <person name="Sharp A.R."/>
            <person name="Dally N."/>
            <person name="Boughton B.A."/>
            <person name="Woo Y.H."/>
            <person name="Gao G."/>
            <person name="Schijlen E.G.W.M."/>
            <person name="Guo X."/>
            <person name="Momin A.A."/>
            <person name="Negrao S."/>
            <person name="Al-Babili S."/>
            <person name="Gehring C."/>
            <person name="Roessner U."/>
            <person name="Jung C."/>
            <person name="Murphy K."/>
            <person name="Arold S.T."/>
            <person name="Gojobori T."/>
            <person name="van der Linden C.G."/>
            <person name="van Loo E.N."/>
            <person name="Jellen E.N."/>
            <person name="Maughan P.J."/>
            <person name="Tester M."/>
        </authorList>
    </citation>
    <scope>NUCLEOTIDE SEQUENCE [LARGE SCALE GENOMIC DNA]</scope>
    <source>
        <strain evidence="8">cv. PI 614886</strain>
    </source>
</reference>
<evidence type="ECO:0000256" key="3">
    <source>
        <dbReference type="ARBA" id="ARBA00022574"/>
    </source>
</evidence>
<feature type="repeat" description="WD" evidence="6">
    <location>
        <begin position="243"/>
        <end position="276"/>
    </location>
</feature>
<protein>
    <recommendedName>
        <fullName evidence="7">CTLH domain-containing protein</fullName>
    </recommendedName>
</protein>
<sequence>MGIFECRTRESSPKRRKICKNSMKTENDTSSRVLGSKGLIRKHEFVRIIIQCLLSLGFAKSASCLESESGISCKSKEFEVIESEILNSKWDECLKFLNGIKELSDETRSSALFLVIRQYLMECLSHGDDSTALAFLQKRVSSLKLGTEKVHNLALDMLINKDASVIETNGNVYELRKKLLVELENLLPPPITLPERRLEHLVETVAASQIDSCLYHNFSGAVSIYEDHCCGRDQIPNETLQILTAHKNEVWFVQFSYSGEYLASSSRDCTAIIWKVVDDGKFTVKHALQSHQKAISFVAWSPDDTMLLTCGNVEVVKLWDVETGVCKRTFGDHGFIVSSCAWFPDSKKLVCGSSDTEKGICMWDCEGNELRAWRGARMPKVLDLAVTSDGNHLITVFSDKDIRILNVVTNAEHVISEEHPITSLSVSADGKFFIVNLNSQEIHLWDVEGKWRKPLKYTGHKQNQYVIRSCFGGFNSSFIASGSENSEVYIWNRQKSEPIAILSGHSMTVNSVSWNPRNPHMLASASDDHTVRVWGPAKSKADKVLSSIRVPVTPEQFLKGMTVRDDSDSPESYLVFY</sequence>
<dbReference type="Gramene" id="AUR62025412-RA">
    <property type="protein sequence ID" value="AUR62025412-RA:cds"/>
    <property type="gene ID" value="AUR62025412"/>
</dbReference>
<evidence type="ECO:0000256" key="2">
    <source>
        <dbReference type="ARBA" id="ARBA00022490"/>
    </source>
</evidence>
<dbReference type="AlphaFoldDB" id="A0A803M936"/>